<evidence type="ECO:0000313" key="1">
    <source>
        <dbReference type="Ensembl" id="ENSHHUP00000023327.1"/>
    </source>
</evidence>
<keyword evidence="2" id="KW-1185">Reference proteome</keyword>
<organism evidence="1 2">
    <name type="scientific">Hucho hucho</name>
    <name type="common">huchen</name>
    <dbReference type="NCBI Taxonomy" id="62062"/>
    <lineage>
        <taxon>Eukaryota</taxon>
        <taxon>Metazoa</taxon>
        <taxon>Chordata</taxon>
        <taxon>Craniata</taxon>
        <taxon>Vertebrata</taxon>
        <taxon>Euteleostomi</taxon>
        <taxon>Actinopterygii</taxon>
        <taxon>Neopterygii</taxon>
        <taxon>Teleostei</taxon>
        <taxon>Protacanthopterygii</taxon>
        <taxon>Salmoniformes</taxon>
        <taxon>Salmonidae</taxon>
        <taxon>Salmoninae</taxon>
        <taxon>Hucho</taxon>
    </lineage>
</organism>
<sequence length="131" mass="14625">NEQAPSNRGTGRCKNDSPFVRFGELLLATASAIVTFVQRVIRAAYQTSVSLPDCFRTADNIWRAFLLTEYSSSQPIMIPPASPRIINTRSRRQVETNRGATALLLDSIKTPIRTEPFQDVYNVIPGKELGR</sequence>
<reference evidence="2" key="1">
    <citation type="submission" date="2018-06" db="EMBL/GenBank/DDBJ databases">
        <title>Genome assembly of Danube salmon.</title>
        <authorList>
            <person name="Macqueen D.J."/>
            <person name="Gundappa M.K."/>
        </authorList>
    </citation>
    <scope>NUCLEOTIDE SEQUENCE [LARGE SCALE GENOMIC DNA]</scope>
</reference>
<name>A0A4W5LBV4_9TELE</name>
<protein>
    <submittedName>
        <fullName evidence="1">Uncharacterized protein</fullName>
    </submittedName>
</protein>
<reference evidence="1" key="2">
    <citation type="submission" date="2025-08" db="UniProtKB">
        <authorList>
            <consortium name="Ensembl"/>
        </authorList>
    </citation>
    <scope>IDENTIFICATION</scope>
</reference>
<reference evidence="1" key="3">
    <citation type="submission" date="2025-09" db="UniProtKB">
        <authorList>
            <consortium name="Ensembl"/>
        </authorList>
    </citation>
    <scope>IDENTIFICATION</scope>
</reference>
<dbReference type="AlphaFoldDB" id="A0A4W5LBV4"/>
<evidence type="ECO:0000313" key="2">
    <source>
        <dbReference type="Proteomes" id="UP000314982"/>
    </source>
</evidence>
<dbReference type="Proteomes" id="UP000314982">
    <property type="component" value="Unassembled WGS sequence"/>
</dbReference>
<proteinExistence type="predicted"/>
<accession>A0A4W5LBV4</accession>
<dbReference type="Ensembl" id="ENSHHUT00000024210.1">
    <property type="protein sequence ID" value="ENSHHUP00000023327.1"/>
    <property type="gene ID" value="ENSHHUG00000014630.1"/>
</dbReference>